<dbReference type="Gene3D" id="1.10.510.10">
    <property type="entry name" value="Transferase(Phosphotransferase) domain 1"/>
    <property type="match status" value="1"/>
</dbReference>
<dbReference type="Proteomes" id="UP001140502">
    <property type="component" value="Unassembled WGS sequence"/>
</dbReference>
<dbReference type="PROSITE" id="PS50011">
    <property type="entry name" value="PROTEIN_KINASE_DOM"/>
    <property type="match status" value="1"/>
</dbReference>
<evidence type="ECO:0000256" key="6">
    <source>
        <dbReference type="ARBA" id="ARBA00022777"/>
    </source>
</evidence>
<keyword evidence="14" id="KW-1185">Reference proteome</keyword>
<dbReference type="PANTHER" id="PTHR48012">
    <property type="entry name" value="STERILE20-LIKE KINASE, ISOFORM B-RELATED"/>
    <property type="match status" value="1"/>
</dbReference>
<comment type="catalytic activity">
    <reaction evidence="9">
        <text>L-seryl-[protein] + ATP = O-phospho-L-seryl-[protein] + ADP + H(+)</text>
        <dbReference type="Rhea" id="RHEA:17989"/>
        <dbReference type="Rhea" id="RHEA-COMP:9863"/>
        <dbReference type="Rhea" id="RHEA-COMP:11604"/>
        <dbReference type="ChEBI" id="CHEBI:15378"/>
        <dbReference type="ChEBI" id="CHEBI:29999"/>
        <dbReference type="ChEBI" id="CHEBI:30616"/>
        <dbReference type="ChEBI" id="CHEBI:83421"/>
        <dbReference type="ChEBI" id="CHEBI:456216"/>
        <dbReference type="EC" id="2.7.11.1"/>
    </reaction>
</comment>
<protein>
    <recommendedName>
        <fullName evidence="2">non-specific serine/threonine protein kinase</fullName>
        <ecNumber evidence="2">2.7.11.1</ecNumber>
    </recommendedName>
</protein>
<dbReference type="GO" id="GO:0005737">
    <property type="term" value="C:cytoplasm"/>
    <property type="evidence" value="ECO:0007669"/>
    <property type="project" value="TreeGrafter"/>
</dbReference>
<dbReference type="SMART" id="SM00220">
    <property type="entry name" value="S_TKc"/>
    <property type="match status" value="1"/>
</dbReference>
<gene>
    <name evidence="13" type="primary">PAK5</name>
    <name evidence="13" type="ORF">N0V84_011739</name>
</gene>
<keyword evidence="4" id="KW-0808">Transferase</keyword>
<dbReference type="GO" id="GO:0005524">
    <property type="term" value="F:ATP binding"/>
    <property type="evidence" value="ECO:0007669"/>
    <property type="project" value="UniProtKB-UniRule"/>
</dbReference>
<feature type="domain" description="Protein kinase" evidence="12">
    <location>
        <begin position="43"/>
        <end position="305"/>
    </location>
</feature>
<evidence type="ECO:0000256" key="4">
    <source>
        <dbReference type="ARBA" id="ARBA00022679"/>
    </source>
</evidence>
<dbReference type="FunFam" id="1.10.510.10:FF:000670">
    <property type="entry name" value="Serine/threonin protein kinase, putative"/>
    <property type="match status" value="1"/>
</dbReference>
<dbReference type="EC" id="2.7.11.1" evidence="2"/>
<feature type="binding site" evidence="10">
    <location>
        <position position="72"/>
    </location>
    <ligand>
        <name>ATP</name>
        <dbReference type="ChEBI" id="CHEBI:30616"/>
    </ligand>
</feature>
<keyword evidence="5 10" id="KW-0547">Nucleotide-binding</keyword>
<evidence type="ECO:0000256" key="10">
    <source>
        <dbReference type="PROSITE-ProRule" id="PRU10141"/>
    </source>
</evidence>
<evidence type="ECO:0000256" key="1">
    <source>
        <dbReference type="ARBA" id="ARBA00008874"/>
    </source>
</evidence>
<feature type="region of interest" description="Disordered" evidence="11">
    <location>
        <begin position="560"/>
        <end position="583"/>
    </location>
</feature>
<evidence type="ECO:0000256" key="5">
    <source>
        <dbReference type="ARBA" id="ARBA00022741"/>
    </source>
</evidence>
<evidence type="ECO:0000256" key="11">
    <source>
        <dbReference type="SAM" id="MobiDB-lite"/>
    </source>
</evidence>
<dbReference type="InterPro" id="IPR011009">
    <property type="entry name" value="Kinase-like_dom_sf"/>
</dbReference>
<dbReference type="SUPFAM" id="SSF56112">
    <property type="entry name" value="Protein kinase-like (PK-like)"/>
    <property type="match status" value="1"/>
</dbReference>
<reference evidence="13" key="1">
    <citation type="submission" date="2022-10" db="EMBL/GenBank/DDBJ databases">
        <title>Tapping the CABI collections for fungal endophytes: first genome assemblies for Collariella, Neodidymelliopsis, Ascochyta clinopodiicola, Didymella pomorum, Didymosphaeria variabile, Neocosmospora piperis and Neocucurbitaria cava.</title>
        <authorList>
            <person name="Hill R."/>
        </authorList>
    </citation>
    <scope>NUCLEOTIDE SEQUENCE</scope>
    <source>
        <strain evidence="13">IMI 366586</strain>
    </source>
</reference>
<comment type="similarity">
    <text evidence="1">Belongs to the protein kinase superfamily. STE Ser/Thr protein kinase family. STE20 subfamily.</text>
</comment>
<feature type="region of interest" description="Disordered" evidence="11">
    <location>
        <begin position="392"/>
        <end position="415"/>
    </location>
</feature>
<name>A0A9W8W412_9HYPO</name>
<dbReference type="InterPro" id="IPR000719">
    <property type="entry name" value="Prot_kinase_dom"/>
</dbReference>
<dbReference type="GO" id="GO:0004674">
    <property type="term" value="F:protein serine/threonine kinase activity"/>
    <property type="evidence" value="ECO:0007669"/>
    <property type="project" value="UniProtKB-KW"/>
</dbReference>
<dbReference type="PANTHER" id="PTHR48012:SF10">
    <property type="entry name" value="FI20177P1"/>
    <property type="match status" value="1"/>
</dbReference>
<evidence type="ECO:0000256" key="8">
    <source>
        <dbReference type="ARBA" id="ARBA00047899"/>
    </source>
</evidence>
<sequence>MASLNSGRAHFSATRQNAVKDAKEMQASVARECLESGKEQPPYLLLELIGKGSFGRVYKAHGTKPGQLVAIKIINIENGDALDPGADIFGDILKEVETLKLLGSGGAKNVNTMVDALLVGHTMWMVTEYCAGGSVLTLMKPRGRLPEQWIIPILREVAEAIFWVHKQGIIHRDIKCANVLITEAGGVQLCDFGVAGIIQTNFDKRSTIIGSLHWMAPELFNSTVKYGTEVDIWAFGSMAYEVASGLPPNARFRDIPRFGAYLKTHCPRLEGDQYSPGLKDLVACCMVEDPSLRPPIEQLQHHPYIHGTEVDYPTESLSRLVHAYKLWEAQGGSRASLFSPGGAQRELTSDLTSSTPDEWNFSTLDDLDLDQLTVSDSFQSVFEAYDTNMDIRTKTPKPYPRRRKPPPPNIKMPAAPLEKLFDPNTTSNYQDNARAFYVLNPSGLVTSPPPVPEGSDAQSIRESLIDLDAAFGDMVLQPPALSPSSYRTDAGRRRTLDWTFPTEASASAYPQSYDPASSDGELTITQAQRGLVSEFPPDKIISDNRVSALSLIDLDASLPDDLRETSRPSTANSDTPSDTWRTPFDLERHTTMPIPHPAAIREPSIYIDDGDFSIMTAVGMPEDLARANPANTIYRLPTANKVNSLNLQGRADRRVIQRWSYHPYRDRQRQG</sequence>
<evidence type="ECO:0000256" key="2">
    <source>
        <dbReference type="ARBA" id="ARBA00012513"/>
    </source>
</evidence>
<keyword evidence="7 10" id="KW-0067">ATP-binding</keyword>
<dbReference type="InterPro" id="IPR008271">
    <property type="entry name" value="Ser/Thr_kinase_AS"/>
</dbReference>
<dbReference type="EMBL" id="JAPEUR010000468">
    <property type="protein sequence ID" value="KAJ4309042.1"/>
    <property type="molecule type" value="Genomic_DNA"/>
</dbReference>
<organism evidence="13 14">
    <name type="scientific">Fusarium piperis</name>
    <dbReference type="NCBI Taxonomy" id="1435070"/>
    <lineage>
        <taxon>Eukaryota</taxon>
        <taxon>Fungi</taxon>
        <taxon>Dikarya</taxon>
        <taxon>Ascomycota</taxon>
        <taxon>Pezizomycotina</taxon>
        <taxon>Sordariomycetes</taxon>
        <taxon>Hypocreomycetidae</taxon>
        <taxon>Hypocreales</taxon>
        <taxon>Nectriaceae</taxon>
        <taxon>Fusarium</taxon>
        <taxon>Fusarium solani species complex</taxon>
    </lineage>
</organism>
<dbReference type="AlphaFoldDB" id="A0A9W8W412"/>
<feature type="compositionally biased region" description="Polar residues" evidence="11">
    <location>
        <begin position="567"/>
        <end position="580"/>
    </location>
</feature>
<evidence type="ECO:0000256" key="7">
    <source>
        <dbReference type="ARBA" id="ARBA00022840"/>
    </source>
</evidence>
<dbReference type="Pfam" id="PF00069">
    <property type="entry name" value="Pkinase"/>
    <property type="match status" value="1"/>
</dbReference>
<proteinExistence type="inferred from homology"/>
<comment type="catalytic activity">
    <reaction evidence="8">
        <text>L-threonyl-[protein] + ATP = O-phospho-L-threonyl-[protein] + ADP + H(+)</text>
        <dbReference type="Rhea" id="RHEA:46608"/>
        <dbReference type="Rhea" id="RHEA-COMP:11060"/>
        <dbReference type="Rhea" id="RHEA-COMP:11605"/>
        <dbReference type="ChEBI" id="CHEBI:15378"/>
        <dbReference type="ChEBI" id="CHEBI:30013"/>
        <dbReference type="ChEBI" id="CHEBI:30616"/>
        <dbReference type="ChEBI" id="CHEBI:61977"/>
        <dbReference type="ChEBI" id="CHEBI:456216"/>
        <dbReference type="EC" id="2.7.11.1"/>
    </reaction>
</comment>
<dbReference type="InterPro" id="IPR050629">
    <property type="entry name" value="STE20/SPS1-PAK"/>
</dbReference>
<dbReference type="OrthoDB" id="248923at2759"/>
<dbReference type="PROSITE" id="PS00108">
    <property type="entry name" value="PROTEIN_KINASE_ST"/>
    <property type="match status" value="1"/>
</dbReference>
<evidence type="ECO:0000256" key="9">
    <source>
        <dbReference type="ARBA" id="ARBA00048679"/>
    </source>
</evidence>
<keyword evidence="6 13" id="KW-0418">Kinase</keyword>
<dbReference type="InterPro" id="IPR017441">
    <property type="entry name" value="Protein_kinase_ATP_BS"/>
</dbReference>
<comment type="caution">
    <text evidence="13">The sequence shown here is derived from an EMBL/GenBank/DDBJ whole genome shotgun (WGS) entry which is preliminary data.</text>
</comment>
<evidence type="ECO:0000259" key="12">
    <source>
        <dbReference type="PROSITE" id="PS50011"/>
    </source>
</evidence>
<evidence type="ECO:0000313" key="14">
    <source>
        <dbReference type="Proteomes" id="UP001140502"/>
    </source>
</evidence>
<evidence type="ECO:0000313" key="13">
    <source>
        <dbReference type="EMBL" id="KAJ4309042.1"/>
    </source>
</evidence>
<accession>A0A9W8W412</accession>
<evidence type="ECO:0000256" key="3">
    <source>
        <dbReference type="ARBA" id="ARBA00022527"/>
    </source>
</evidence>
<dbReference type="PROSITE" id="PS00107">
    <property type="entry name" value="PROTEIN_KINASE_ATP"/>
    <property type="match status" value="1"/>
</dbReference>
<keyword evidence="3" id="KW-0723">Serine/threonine-protein kinase</keyword>